<dbReference type="InterPro" id="IPR009078">
    <property type="entry name" value="Ferritin-like_SF"/>
</dbReference>
<dbReference type="InterPro" id="IPR012347">
    <property type="entry name" value="Ferritin-like"/>
</dbReference>
<dbReference type="SUPFAM" id="SSF47240">
    <property type="entry name" value="Ferritin-like"/>
    <property type="match status" value="1"/>
</dbReference>
<feature type="chain" id="PRO_5012618920" description="Ferritin-like diiron domain-containing protein" evidence="1">
    <location>
        <begin position="19"/>
        <end position="388"/>
    </location>
</feature>
<sequence length="388" mass="39784">MKFSSVALAGATMGLAHATPLTERAGVTDADVLNYALTLEHLEAAFYQEGLKNYTHADFQKAGMQDPFYMNLKETASDEQQHVKFLTKALKAAGAKPVEACTYAFPATDVSSFLALGNVLEGVGVSAYLGAAASIMDKTYLTAAGSILTTEARHSAYLRAALGEAPAAQAFDNPLDFDEVYTLASMFIVSCPESNGKLPVKAFPALTMPSMAPAKTGSKVELMAAGGVSMDTKDVYAAFITVTGPVWAPLASTGNGKFEVTIPEGVAGQSYVVLTKGNKNASDDNILAGPAIVEVGEPNGPMGMGSQCSGGSSGSMTSMTSMPSMSAWSSMAMPMPTASKTMSSGSMPSMSASASASSTPVFNGASGKSMSGFASVFAALAAVAAFLQ</sequence>
<dbReference type="CDD" id="cd00657">
    <property type="entry name" value="Ferritin_like"/>
    <property type="match status" value="1"/>
</dbReference>
<dbReference type="OrthoDB" id="1001765at2759"/>
<dbReference type="PANTHER" id="PTHR31694">
    <property type="entry name" value="DESICCATION-LIKE PROTEIN"/>
    <property type="match status" value="1"/>
</dbReference>
<dbReference type="Pfam" id="PF13668">
    <property type="entry name" value="Ferritin_2"/>
    <property type="match status" value="1"/>
</dbReference>
<comment type="caution">
    <text evidence="2">The sequence shown here is derived from an EMBL/GenBank/DDBJ whole genome shotgun (WGS) entry which is preliminary data.</text>
</comment>
<keyword evidence="1" id="KW-0732">Signal</keyword>
<evidence type="ECO:0000313" key="3">
    <source>
        <dbReference type="Proteomes" id="UP000191285"/>
    </source>
</evidence>
<dbReference type="Proteomes" id="UP000191285">
    <property type="component" value="Unassembled WGS sequence"/>
</dbReference>
<dbReference type="InterPro" id="IPR052965">
    <property type="entry name" value="Pigment-catalase-like"/>
</dbReference>
<evidence type="ECO:0000313" key="2">
    <source>
        <dbReference type="EMBL" id="OQE16151.1"/>
    </source>
</evidence>
<reference evidence="3" key="1">
    <citation type="journal article" date="2017" name="Nat. Microbiol.">
        <title>Global analysis of biosynthetic gene clusters reveals vast potential of secondary metabolite production in Penicillium species.</title>
        <authorList>
            <person name="Nielsen J.C."/>
            <person name="Grijseels S."/>
            <person name="Prigent S."/>
            <person name="Ji B."/>
            <person name="Dainat J."/>
            <person name="Nielsen K.F."/>
            <person name="Frisvad J.C."/>
            <person name="Workman M."/>
            <person name="Nielsen J."/>
        </authorList>
    </citation>
    <scope>NUCLEOTIDE SEQUENCE [LARGE SCALE GENOMIC DNA]</scope>
    <source>
        <strain evidence="3">IBT 24891</strain>
    </source>
</reference>
<dbReference type="PANTHER" id="PTHR31694:SF26">
    <property type="entry name" value="OS05G0151100 PROTEIN"/>
    <property type="match status" value="1"/>
</dbReference>
<accession>A0A1V6SQ23</accession>
<proteinExistence type="predicted"/>
<protein>
    <recommendedName>
        <fullName evidence="4">Ferritin-like diiron domain-containing protein</fullName>
    </recommendedName>
</protein>
<dbReference type="AlphaFoldDB" id="A0A1V6SQ23"/>
<name>A0A1V6SQ23_9EURO</name>
<gene>
    <name evidence="2" type="ORF">PENSTE_c025G00353</name>
</gene>
<dbReference type="Gene3D" id="1.20.1260.10">
    <property type="match status" value="1"/>
</dbReference>
<dbReference type="EMBL" id="MLKD01000025">
    <property type="protein sequence ID" value="OQE16151.1"/>
    <property type="molecule type" value="Genomic_DNA"/>
</dbReference>
<evidence type="ECO:0000256" key="1">
    <source>
        <dbReference type="SAM" id="SignalP"/>
    </source>
</evidence>
<evidence type="ECO:0008006" key="4">
    <source>
        <dbReference type="Google" id="ProtNLM"/>
    </source>
</evidence>
<dbReference type="STRING" id="303698.A0A1V6SQ23"/>
<keyword evidence="3" id="KW-1185">Reference proteome</keyword>
<organism evidence="2 3">
    <name type="scientific">Penicillium steckii</name>
    <dbReference type="NCBI Taxonomy" id="303698"/>
    <lineage>
        <taxon>Eukaryota</taxon>
        <taxon>Fungi</taxon>
        <taxon>Dikarya</taxon>
        <taxon>Ascomycota</taxon>
        <taxon>Pezizomycotina</taxon>
        <taxon>Eurotiomycetes</taxon>
        <taxon>Eurotiomycetidae</taxon>
        <taxon>Eurotiales</taxon>
        <taxon>Aspergillaceae</taxon>
        <taxon>Penicillium</taxon>
    </lineage>
</organism>
<feature type="signal peptide" evidence="1">
    <location>
        <begin position="1"/>
        <end position="18"/>
    </location>
</feature>